<dbReference type="InterPro" id="IPR029063">
    <property type="entry name" value="SAM-dependent_MTases_sf"/>
</dbReference>
<dbReference type="AlphaFoldDB" id="A0A9D1HWL8"/>
<protein>
    <submittedName>
        <fullName evidence="1">Class I SAM-dependent methyltransferase</fullName>
    </submittedName>
</protein>
<organism evidence="1 2">
    <name type="scientific">Candidatus Coprovicinus avistercoris</name>
    <dbReference type="NCBI Taxonomy" id="2840754"/>
    <lineage>
        <taxon>Bacteria</taxon>
        <taxon>Bacillati</taxon>
        <taxon>Actinomycetota</taxon>
        <taxon>Coriobacteriia</taxon>
        <taxon>Coriobacteriales</taxon>
        <taxon>Coriobacteriaceae</taxon>
        <taxon>Coriobacteriaceae incertae sedis</taxon>
        <taxon>Candidatus Coprovicinus</taxon>
    </lineage>
</organism>
<reference evidence="1" key="1">
    <citation type="submission" date="2020-10" db="EMBL/GenBank/DDBJ databases">
        <authorList>
            <person name="Gilroy R."/>
        </authorList>
    </citation>
    <scope>NUCLEOTIDE SEQUENCE</scope>
    <source>
        <strain evidence="1">ChiHjej12B11-29160</strain>
    </source>
</reference>
<dbReference type="SUPFAM" id="SSF53335">
    <property type="entry name" value="S-adenosyl-L-methionine-dependent methyltransferases"/>
    <property type="match status" value="1"/>
</dbReference>
<dbReference type="EMBL" id="DVMQ01000002">
    <property type="protein sequence ID" value="HIU23382.1"/>
    <property type="molecule type" value="Genomic_DNA"/>
</dbReference>
<keyword evidence="1" id="KW-0808">Transferase</keyword>
<dbReference type="GO" id="GO:0032259">
    <property type="term" value="P:methylation"/>
    <property type="evidence" value="ECO:0007669"/>
    <property type="project" value="UniProtKB-KW"/>
</dbReference>
<evidence type="ECO:0000313" key="1">
    <source>
        <dbReference type="EMBL" id="HIU23382.1"/>
    </source>
</evidence>
<gene>
    <name evidence="1" type="ORF">IAD17_00405</name>
</gene>
<dbReference type="Gene3D" id="3.40.50.150">
    <property type="entry name" value="Vaccinia Virus protein VP39"/>
    <property type="match status" value="1"/>
</dbReference>
<proteinExistence type="predicted"/>
<reference evidence="1" key="2">
    <citation type="journal article" date="2021" name="PeerJ">
        <title>Extensive microbial diversity within the chicken gut microbiome revealed by metagenomics and culture.</title>
        <authorList>
            <person name="Gilroy R."/>
            <person name="Ravi A."/>
            <person name="Getino M."/>
            <person name="Pursley I."/>
            <person name="Horton D.L."/>
            <person name="Alikhan N.F."/>
            <person name="Baker D."/>
            <person name="Gharbi K."/>
            <person name="Hall N."/>
            <person name="Watson M."/>
            <person name="Adriaenssens E.M."/>
            <person name="Foster-Nyarko E."/>
            <person name="Jarju S."/>
            <person name="Secka A."/>
            <person name="Antonio M."/>
            <person name="Oren A."/>
            <person name="Chaudhuri R.R."/>
            <person name="La Ragione R."/>
            <person name="Hildebrand F."/>
            <person name="Pallen M.J."/>
        </authorList>
    </citation>
    <scope>NUCLEOTIDE SEQUENCE</scope>
    <source>
        <strain evidence="1">ChiHjej12B11-29160</strain>
    </source>
</reference>
<dbReference type="GO" id="GO:0008168">
    <property type="term" value="F:methyltransferase activity"/>
    <property type="evidence" value="ECO:0007669"/>
    <property type="project" value="UniProtKB-KW"/>
</dbReference>
<sequence length="277" mass="31153">MDLQTAHELIELDKRFYHENAHSFSATRHRAWQGWEHVTNLAEQLMPTDTLKGNKPLVVTDVACGNARLLSFLEHRFPKACLHYQGIDNEPTLAEENFSEQHPTSQATLAYLDIIGTLLDSAANKQKSSSLDRAIKLPDIKPANIVCCFGFMHHIPGDTLRVDLMHELVSAAQPGGVIALSFWQFMHDARLAQRAHKTMEMARKHTPFPGYDPTSLDPGDYLLGWQESECFRYCHSFEEDEIDALVESLGSSALELDRFSADGASGTLNRYVVLQRS</sequence>
<accession>A0A9D1HWL8</accession>
<evidence type="ECO:0000313" key="2">
    <source>
        <dbReference type="Proteomes" id="UP000824078"/>
    </source>
</evidence>
<name>A0A9D1HWL8_9ACTN</name>
<keyword evidence="1" id="KW-0489">Methyltransferase</keyword>
<comment type="caution">
    <text evidence="1">The sequence shown here is derived from an EMBL/GenBank/DDBJ whole genome shotgun (WGS) entry which is preliminary data.</text>
</comment>
<dbReference type="Proteomes" id="UP000824078">
    <property type="component" value="Unassembled WGS sequence"/>
</dbReference>